<dbReference type="InterPro" id="IPR003660">
    <property type="entry name" value="HAMP_dom"/>
</dbReference>
<evidence type="ECO:0000313" key="9">
    <source>
        <dbReference type="EMBL" id="KPZ13596.1"/>
    </source>
</evidence>
<dbReference type="PROSITE" id="PS50111">
    <property type="entry name" value="CHEMOTAXIS_TRANSDUC_2"/>
    <property type="match status" value="1"/>
</dbReference>
<dbReference type="GO" id="GO:0007165">
    <property type="term" value="P:signal transduction"/>
    <property type="evidence" value="ECO:0007669"/>
    <property type="project" value="UniProtKB-KW"/>
</dbReference>
<dbReference type="CDD" id="cd19411">
    <property type="entry name" value="MCP2201-like_sensor"/>
    <property type="match status" value="1"/>
</dbReference>
<dbReference type="EMBL" id="LJRQ01000168">
    <property type="protein sequence ID" value="KPZ13596.1"/>
    <property type="molecule type" value="Genomic_DNA"/>
</dbReference>
<dbReference type="PANTHER" id="PTHR32089">
    <property type="entry name" value="METHYL-ACCEPTING CHEMOTAXIS PROTEIN MCPB"/>
    <property type="match status" value="1"/>
</dbReference>
<dbReference type="PANTHER" id="PTHR32089:SF119">
    <property type="entry name" value="METHYL-ACCEPTING CHEMOTAXIS PROTEIN CTPL"/>
    <property type="match status" value="1"/>
</dbReference>
<dbReference type="InterPro" id="IPR047347">
    <property type="entry name" value="YvaQ-like_sensor"/>
</dbReference>
<dbReference type="InterPro" id="IPR004089">
    <property type="entry name" value="MCPsignal_dom"/>
</dbReference>
<evidence type="ECO:0000256" key="6">
    <source>
        <dbReference type="ARBA" id="ARBA00023136"/>
    </source>
</evidence>
<comment type="similarity">
    <text evidence="8">Belongs to the methyl-accepting chemotaxis (MCP) protein family.</text>
</comment>
<keyword evidence="5" id="KW-1133">Transmembrane helix</keyword>
<evidence type="ECO:0000256" key="8">
    <source>
        <dbReference type="ARBA" id="ARBA00029447"/>
    </source>
</evidence>
<name>A0A0Q0DYT1_PSEA0</name>
<dbReference type="Gene3D" id="1.10.287.950">
    <property type="entry name" value="Methyl-accepting chemotaxis protein"/>
    <property type="match status" value="1"/>
</dbReference>
<protein>
    <submittedName>
        <fullName evidence="9">Methyl-accepting chemotaxis protein</fullName>
    </submittedName>
</protein>
<proteinExistence type="inferred from homology"/>
<dbReference type="SMART" id="SM00283">
    <property type="entry name" value="MA"/>
    <property type="match status" value="1"/>
</dbReference>
<gene>
    <name evidence="9" type="ORF">ALO41_01410</name>
</gene>
<evidence type="ECO:0000256" key="1">
    <source>
        <dbReference type="ARBA" id="ARBA00004651"/>
    </source>
</evidence>
<evidence type="ECO:0000256" key="5">
    <source>
        <dbReference type="ARBA" id="ARBA00022989"/>
    </source>
</evidence>
<dbReference type="AlphaFoldDB" id="A0A0Q0DYT1"/>
<organism evidence="9 10">
    <name type="scientific">Pseudomonas amygdali pv. ulmi</name>
    <dbReference type="NCBI Taxonomy" id="251720"/>
    <lineage>
        <taxon>Bacteria</taxon>
        <taxon>Pseudomonadati</taxon>
        <taxon>Pseudomonadota</taxon>
        <taxon>Gammaproteobacteria</taxon>
        <taxon>Pseudomonadales</taxon>
        <taxon>Pseudomonadaceae</taxon>
        <taxon>Pseudomonas</taxon>
        <taxon>Pseudomonas amygdali</taxon>
    </lineage>
</organism>
<evidence type="ECO:0000256" key="4">
    <source>
        <dbReference type="ARBA" id="ARBA00022692"/>
    </source>
</evidence>
<dbReference type="GO" id="GO:0004888">
    <property type="term" value="F:transmembrane signaling receptor activity"/>
    <property type="evidence" value="ECO:0007669"/>
    <property type="project" value="InterPro"/>
</dbReference>
<reference evidence="9 10" key="1">
    <citation type="submission" date="2015-09" db="EMBL/GenBank/DDBJ databases">
        <title>Genome announcement of multiple Pseudomonas syringae strains.</title>
        <authorList>
            <person name="Thakur S."/>
            <person name="Wang P.W."/>
            <person name="Gong Y."/>
            <person name="Weir B.S."/>
            <person name="Guttman D.S."/>
        </authorList>
    </citation>
    <scope>NUCLEOTIDE SEQUENCE [LARGE SCALE GENOMIC DNA]</scope>
    <source>
        <strain evidence="9 10">ICMP3962</strain>
    </source>
</reference>
<dbReference type="OrthoDB" id="2489132at2"/>
<dbReference type="PROSITE" id="PS50885">
    <property type="entry name" value="HAMP"/>
    <property type="match status" value="1"/>
</dbReference>
<dbReference type="Pfam" id="PF00015">
    <property type="entry name" value="MCPsignal"/>
    <property type="match status" value="1"/>
</dbReference>
<keyword evidence="6" id="KW-0472">Membrane</keyword>
<dbReference type="FunFam" id="1.10.287.950:FF:000001">
    <property type="entry name" value="Methyl-accepting chemotaxis sensory transducer"/>
    <property type="match status" value="1"/>
</dbReference>
<sequence length="546" mass="58339">MKNPVSLATRIGLGFAAVVSLLILITAVGIQRVGFIDSTLEDVGDNAAKVQRYAINFRGSVHNRAIALRDAVLVNNDQDLALHLEEMTRLEKDYIDSAAPMDQLFSRPTVSAEERQLLRGIKEIEQQTLGSTKSVIALRRTGDIAGAQALLLSQTSGDYSEWLKRINALIDHEEASIRVQLDNVQATASQFRGLMLLATAFAVLLSIVLSAFIIRFVKKTLGAEPVEVAQAIRRLAAGDLQQTITTAHPDSVMGVLKTALTRLSETITEVRTAAQEVSQSSTVLSAASSANNTQIMVQAREAEQVATAISQMAATVNEVSGYAAQAADAARLADSEVATGNRLVEATTTAIEQLAATLTETTNTVEQVSRHSEQIETVIEVINSIASQTNLLALNAAIEAARAGEHGRGFAVVADEVRSLANRTQQSTQEIQNMISTLQGGTETAAQNMRDSCELVNRAVDQTRNAQSALSRINQEVGAINHMNAQIASAAVQQSSVAEDVAMNINSIHDSTLKSANGSQQVASASEELAQLADRLTRKVAFFKAG</sequence>
<keyword evidence="3" id="KW-0488">Methylation</keyword>
<evidence type="ECO:0000256" key="2">
    <source>
        <dbReference type="ARBA" id="ARBA00022475"/>
    </source>
</evidence>
<dbReference type="InterPro" id="IPR004090">
    <property type="entry name" value="Chemotax_Me-accpt_rcpt"/>
</dbReference>
<dbReference type="GO" id="GO:0005886">
    <property type="term" value="C:plasma membrane"/>
    <property type="evidence" value="ECO:0007669"/>
    <property type="project" value="UniProtKB-SubCell"/>
</dbReference>
<dbReference type="PRINTS" id="PR00260">
    <property type="entry name" value="CHEMTRNSDUCR"/>
</dbReference>
<comment type="caution">
    <text evidence="9">The sequence shown here is derived from an EMBL/GenBank/DDBJ whole genome shotgun (WGS) entry which is preliminary data.</text>
</comment>
<keyword evidence="7" id="KW-0807">Transducer</keyword>
<evidence type="ECO:0000256" key="3">
    <source>
        <dbReference type="ARBA" id="ARBA00022481"/>
    </source>
</evidence>
<keyword evidence="4" id="KW-0812">Transmembrane</keyword>
<keyword evidence="2" id="KW-1003">Cell membrane</keyword>
<dbReference type="RefSeq" id="WP_057432073.1">
    <property type="nucleotide sequence ID" value="NZ_LIHQ01000160.1"/>
</dbReference>
<dbReference type="Proteomes" id="UP000050266">
    <property type="component" value="Unassembled WGS sequence"/>
</dbReference>
<comment type="subcellular location">
    <subcellularLocation>
        <location evidence="1">Cell membrane</location>
        <topology evidence="1">Multi-pass membrane protein</topology>
    </subcellularLocation>
</comment>
<evidence type="ECO:0000313" key="10">
    <source>
        <dbReference type="Proteomes" id="UP000050266"/>
    </source>
</evidence>
<dbReference type="GO" id="GO:0006935">
    <property type="term" value="P:chemotaxis"/>
    <property type="evidence" value="ECO:0007669"/>
    <property type="project" value="InterPro"/>
</dbReference>
<accession>A0A0Q0DYT1</accession>
<evidence type="ECO:0000256" key="7">
    <source>
        <dbReference type="ARBA" id="ARBA00023224"/>
    </source>
</evidence>
<dbReference type="PATRIC" id="fig|251720.4.peg.1826"/>
<dbReference type="SUPFAM" id="SSF58104">
    <property type="entry name" value="Methyl-accepting chemotaxis protein (MCP) signaling domain"/>
    <property type="match status" value="1"/>
</dbReference>